<comment type="caution">
    <text evidence="3">The sequence shown here is derived from an EMBL/GenBank/DDBJ whole genome shotgun (WGS) entry which is preliminary data.</text>
</comment>
<organism evidence="3 4">
    <name type="scientific">Exophiala aquamarina CBS 119918</name>
    <dbReference type="NCBI Taxonomy" id="1182545"/>
    <lineage>
        <taxon>Eukaryota</taxon>
        <taxon>Fungi</taxon>
        <taxon>Dikarya</taxon>
        <taxon>Ascomycota</taxon>
        <taxon>Pezizomycotina</taxon>
        <taxon>Eurotiomycetes</taxon>
        <taxon>Chaetothyriomycetidae</taxon>
        <taxon>Chaetothyriales</taxon>
        <taxon>Herpotrichiellaceae</taxon>
        <taxon>Exophiala</taxon>
    </lineage>
</organism>
<dbReference type="VEuPathDB" id="FungiDB:A1O9_07715"/>
<evidence type="ECO:0000256" key="2">
    <source>
        <dbReference type="ARBA" id="ARBA00023242"/>
    </source>
</evidence>
<proteinExistence type="predicted"/>
<keyword evidence="4" id="KW-1185">Reference proteome</keyword>
<dbReference type="PANTHER" id="PTHR37534:SF46">
    <property type="entry name" value="ZN(II)2CYS6 TRANSCRIPTION FACTOR (EUROFUNG)"/>
    <property type="match status" value="1"/>
</dbReference>
<dbReference type="PANTHER" id="PTHR37534">
    <property type="entry name" value="TRANSCRIPTIONAL ACTIVATOR PROTEIN UGA3"/>
    <property type="match status" value="1"/>
</dbReference>
<dbReference type="GO" id="GO:0005634">
    <property type="term" value="C:nucleus"/>
    <property type="evidence" value="ECO:0007669"/>
    <property type="project" value="UniProtKB-SubCell"/>
</dbReference>
<dbReference type="OrthoDB" id="3251668at2759"/>
<evidence type="ECO:0000256" key="1">
    <source>
        <dbReference type="ARBA" id="ARBA00004123"/>
    </source>
</evidence>
<dbReference type="Proteomes" id="UP000027920">
    <property type="component" value="Unassembled WGS sequence"/>
</dbReference>
<dbReference type="AlphaFoldDB" id="A0A072P7M5"/>
<name>A0A072P7M5_9EURO</name>
<protein>
    <recommendedName>
        <fullName evidence="5">Transcription factor domain-containing protein</fullName>
    </recommendedName>
</protein>
<gene>
    <name evidence="3" type="ORF">A1O9_07715</name>
</gene>
<sequence length="201" mass="22241">MATSPKLLADKGYGNRLRWKSMTAREQGPNSDSKHGLIFKNQHCSDESIARAETEPPALETSVSGQPIHSLEGLPTSVSKQLLEFYCSNIAPMMVWLDSKQNEYKRLVIPLAETQQVLRLAIMAIAAARAPHNFDVDDSFSRQAYEAALRLITERIREMTDVEFRDQPVDTGPNASTNEATLAAMLILSNHSLLGSDITQA</sequence>
<evidence type="ECO:0008006" key="5">
    <source>
        <dbReference type="Google" id="ProtNLM"/>
    </source>
</evidence>
<keyword evidence="2" id="KW-0539">Nucleus</keyword>
<reference evidence="3 4" key="1">
    <citation type="submission" date="2013-03" db="EMBL/GenBank/DDBJ databases">
        <title>The Genome Sequence of Exophiala aquamarina CBS 119918.</title>
        <authorList>
            <consortium name="The Broad Institute Genomics Platform"/>
            <person name="Cuomo C."/>
            <person name="de Hoog S."/>
            <person name="Gorbushina A."/>
            <person name="Walker B."/>
            <person name="Young S.K."/>
            <person name="Zeng Q."/>
            <person name="Gargeya S."/>
            <person name="Fitzgerald M."/>
            <person name="Haas B."/>
            <person name="Abouelleil A."/>
            <person name="Allen A.W."/>
            <person name="Alvarado L."/>
            <person name="Arachchi H.M."/>
            <person name="Berlin A.M."/>
            <person name="Chapman S.B."/>
            <person name="Gainer-Dewar J."/>
            <person name="Goldberg J."/>
            <person name="Griggs A."/>
            <person name="Gujja S."/>
            <person name="Hansen M."/>
            <person name="Howarth C."/>
            <person name="Imamovic A."/>
            <person name="Ireland A."/>
            <person name="Larimer J."/>
            <person name="McCowan C."/>
            <person name="Murphy C."/>
            <person name="Pearson M."/>
            <person name="Poon T.W."/>
            <person name="Priest M."/>
            <person name="Roberts A."/>
            <person name="Saif S."/>
            <person name="Shea T."/>
            <person name="Sisk P."/>
            <person name="Sykes S."/>
            <person name="Wortman J."/>
            <person name="Nusbaum C."/>
            <person name="Birren B."/>
        </authorList>
    </citation>
    <scope>NUCLEOTIDE SEQUENCE [LARGE SCALE GENOMIC DNA]</scope>
    <source>
        <strain evidence="3 4">CBS 119918</strain>
    </source>
</reference>
<dbReference type="InterPro" id="IPR021858">
    <property type="entry name" value="Fun_TF"/>
</dbReference>
<comment type="subcellular location">
    <subcellularLocation>
        <location evidence="1">Nucleus</location>
    </subcellularLocation>
</comment>
<dbReference type="GeneID" id="25282628"/>
<dbReference type="RefSeq" id="XP_013258724.1">
    <property type="nucleotide sequence ID" value="XM_013403270.1"/>
</dbReference>
<dbReference type="EMBL" id="AMGV01000006">
    <property type="protein sequence ID" value="KEF56134.1"/>
    <property type="molecule type" value="Genomic_DNA"/>
</dbReference>
<dbReference type="Pfam" id="PF11951">
    <property type="entry name" value="Fungal_trans_2"/>
    <property type="match status" value="1"/>
</dbReference>
<evidence type="ECO:0000313" key="4">
    <source>
        <dbReference type="Proteomes" id="UP000027920"/>
    </source>
</evidence>
<dbReference type="STRING" id="1182545.A0A072P7M5"/>
<accession>A0A072P7M5</accession>
<evidence type="ECO:0000313" key="3">
    <source>
        <dbReference type="EMBL" id="KEF56134.1"/>
    </source>
</evidence>
<dbReference type="HOGENOM" id="CLU_1360404_0_0_1"/>